<protein>
    <submittedName>
        <fullName evidence="1">Putative orfan</fullName>
    </submittedName>
</protein>
<dbReference type="KEGG" id="vg:80519267"/>
<dbReference type="RefSeq" id="YP_010782503.1">
    <property type="nucleotide sequence ID" value="NC_075039.1"/>
</dbReference>
<dbReference type="EMBL" id="KY523104">
    <property type="protein sequence ID" value="QKU35820.1"/>
    <property type="molecule type" value="Genomic_DNA"/>
</dbReference>
<dbReference type="GeneID" id="80519267"/>
<sequence>MAVTIDLVFKHIDINVVVLVGESCFVGDIKPDFHLRDGGVLCIETVASNVVLADDLDVVMLFQFVDDLDRTFLTTNSDIVVVGFFVVQCISDGTTIEVHSLAECAFVTNTIREQFAQCVDNEILLLLAYVYSLLKSYDRFL</sequence>
<organism evidence="1">
    <name type="scientific">Tupanvirus soda lake</name>
    <dbReference type="NCBI Taxonomy" id="2126985"/>
    <lineage>
        <taxon>Viruses</taxon>
        <taxon>Varidnaviria</taxon>
        <taxon>Bamfordvirae</taxon>
        <taxon>Nucleocytoviricota</taxon>
        <taxon>Megaviricetes</taxon>
        <taxon>Imitervirales</taxon>
        <taxon>Mimiviridae</taxon>
        <taxon>Megamimivirinae</taxon>
        <taxon>Tupanvirus</taxon>
        <taxon>Tupanvirus salinum</taxon>
    </lineage>
</organism>
<name>A0A6N1NPP3_9VIRU</name>
<evidence type="ECO:0000313" key="1">
    <source>
        <dbReference type="EMBL" id="QKU35820.1"/>
    </source>
</evidence>
<proteinExistence type="predicted"/>
<reference evidence="1" key="1">
    <citation type="submission" date="2017-01" db="EMBL/GenBank/DDBJ databases">
        <authorList>
            <person name="Assis F.L."/>
            <person name="Abrahao J.S."/>
            <person name="Silva L."/>
            <person name="Khalil J.B."/>
            <person name="Rodrigues R."/>
            <person name="Silva L.S."/>
            <person name="Arantes T."/>
            <person name="Boratto P."/>
            <person name="Andrade M."/>
            <person name="Kroon E.G."/>
            <person name="Ribeiro B."/>
            <person name="Bergier I."/>
            <person name="Seligmann H."/>
            <person name="Ghigo E."/>
            <person name="Colson P."/>
            <person name="Levasseur A."/>
            <person name="Raoult D."/>
            <person name="Scola B.L."/>
        </authorList>
    </citation>
    <scope>NUCLEOTIDE SEQUENCE</scope>
    <source>
        <strain evidence="1">Soda lake</strain>
    </source>
</reference>
<reference evidence="1" key="2">
    <citation type="journal article" date="2018" name="Nat. Commun.">
        <title>Tailed giant Tupanvirus possesses the most complete translational apparatus of the known virosphere.</title>
        <authorList>
            <person name="Abrahao J."/>
            <person name="Silva L."/>
            <person name="Silva L.S."/>
            <person name="Khalil J.Y.B."/>
            <person name="Rodrigues R."/>
            <person name="Arantes T."/>
            <person name="Assis F."/>
            <person name="Boratto P."/>
            <person name="Andrade M."/>
            <person name="Kroon E.G."/>
            <person name="Ribeiro B."/>
            <person name="Bergier I."/>
            <person name="Seligmann H."/>
            <person name="Ghigo E."/>
            <person name="Colson P."/>
            <person name="Levasseur A."/>
            <person name="Kroemer G."/>
            <person name="Raoult D."/>
            <person name="La Scola B."/>
        </authorList>
    </citation>
    <scope>NUCLEOTIDE SEQUENCE [LARGE SCALE GENOMIC DNA]</scope>
    <source>
        <strain evidence="1">Soda lake</strain>
    </source>
</reference>
<accession>A0A6N1NPP3</accession>